<dbReference type="EMBL" id="LQZD01000126">
    <property type="protein sequence ID" value="KXU14897.1"/>
    <property type="molecule type" value="Genomic_DNA"/>
</dbReference>
<dbReference type="InterPro" id="IPR053941">
    <property type="entry name" value="Csm6_HEPN"/>
</dbReference>
<dbReference type="Proteomes" id="UP000070779">
    <property type="component" value="Unassembled WGS sequence"/>
</dbReference>
<gene>
    <name evidence="2" type="ORF">SMIDD22_00410</name>
</gene>
<comment type="caution">
    <text evidence="2">The sequence shown here is derived from an EMBL/GenBank/DDBJ whole genome shotgun (WGS) entry which is preliminary data.</text>
</comment>
<protein>
    <recommendedName>
        <fullName evidence="1">Csm6 HEPN domain-containing protein</fullName>
    </recommendedName>
</protein>
<dbReference type="PATRIC" id="fig|28037.238.peg.509"/>
<feature type="domain" description="Csm6 HEPN" evidence="1">
    <location>
        <begin position="4"/>
        <end position="58"/>
    </location>
</feature>
<accession>A0A139RJG4</accession>
<dbReference type="Pfam" id="PF09659">
    <property type="entry name" value="Cas_Csm6_HEPN"/>
    <property type="match status" value="1"/>
</dbReference>
<name>A0A139RJG4_STRMT</name>
<organism evidence="2 3">
    <name type="scientific">Streptococcus mitis</name>
    <dbReference type="NCBI Taxonomy" id="28037"/>
    <lineage>
        <taxon>Bacteria</taxon>
        <taxon>Bacillati</taxon>
        <taxon>Bacillota</taxon>
        <taxon>Bacilli</taxon>
        <taxon>Lactobacillales</taxon>
        <taxon>Streptococcaceae</taxon>
        <taxon>Streptococcus</taxon>
        <taxon>Streptococcus mitis group</taxon>
    </lineage>
</organism>
<evidence type="ECO:0000313" key="3">
    <source>
        <dbReference type="Proteomes" id="UP000070779"/>
    </source>
</evidence>
<sequence>MINMNTSRNTVAHRLDSIKAEDLKQMGPVLKTLKGLVKEQYQLTEKDFNFYKDLNKELLELLK</sequence>
<evidence type="ECO:0000259" key="1">
    <source>
        <dbReference type="Pfam" id="PF09659"/>
    </source>
</evidence>
<reference evidence="2 3" key="1">
    <citation type="submission" date="2016-01" db="EMBL/GenBank/DDBJ databases">
        <title>Highly variable Streptococcus oralis are common among viridans streptococci isolated from primates.</title>
        <authorList>
            <person name="Denapaite D."/>
            <person name="Rieger M."/>
            <person name="Koendgen S."/>
            <person name="Brueckner R."/>
            <person name="Ochigava I."/>
            <person name="Kappeler P."/>
            <person name="Maetz-Rensing K."/>
            <person name="Leendertz F."/>
            <person name="Hakenbeck R."/>
        </authorList>
    </citation>
    <scope>NUCLEOTIDE SEQUENCE [LARGE SCALE GENOMIC DNA]</scope>
    <source>
        <strain evidence="2 3">DD22</strain>
    </source>
</reference>
<dbReference type="AlphaFoldDB" id="A0A139RJG4"/>
<evidence type="ECO:0000313" key="2">
    <source>
        <dbReference type="EMBL" id="KXU14897.1"/>
    </source>
</evidence>
<proteinExistence type="predicted"/>